<dbReference type="InterPro" id="IPR052155">
    <property type="entry name" value="Biofilm_reg_signaling"/>
</dbReference>
<dbReference type="Pfam" id="PF00563">
    <property type="entry name" value="EAL"/>
    <property type="match status" value="1"/>
</dbReference>
<dbReference type="Pfam" id="PF08447">
    <property type="entry name" value="PAS_3"/>
    <property type="match status" value="1"/>
</dbReference>
<dbReference type="InterPro" id="IPR001633">
    <property type="entry name" value="EAL_dom"/>
</dbReference>
<dbReference type="InterPro" id="IPR035965">
    <property type="entry name" value="PAS-like_dom_sf"/>
</dbReference>
<name>A0ABW1JEW8_9ACTN</name>
<dbReference type="InterPro" id="IPR013767">
    <property type="entry name" value="PAS_fold"/>
</dbReference>
<dbReference type="PROSITE" id="PS50112">
    <property type="entry name" value="PAS"/>
    <property type="match status" value="2"/>
</dbReference>
<evidence type="ECO:0000313" key="4">
    <source>
        <dbReference type="EMBL" id="MFC6007359.1"/>
    </source>
</evidence>
<evidence type="ECO:0000259" key="3">
    <source>
        <dbReference type="PROSITE" id="PS50883"/>
    </source>
</evidence>
<dbReference type="SUPFAM" id="SSF55785">
    <property type="entry name" value="PYP-like sensor domain (PAS domain)"/>
    <property type="match status" value="2"/>
</dbReference>
<dbReference type="SUPFAM" id="SSF141868">
    <property type="entry name" value="EAL domain-like"/>
    <property type="match status" value="1"/>
</dbReference>
<dbReference type="InterPro" id="IPR035919">
    <property type="entry name" value="EAL_sf"/>
</dbReference>
<dbReference type="InterPro" id="IPR000700">
    <property type="entry name" value="PAS-assoc_C"/>
</dbReference>
<dbReference type="RefSeq" id="WP_345716161.1">
    <property type="nucleotide sequence ID" value="NZ_BAABFP010000004.1"/>
</dbReference>
<dbReference type="InterPro" id="IPR000014">
    <property type="entry name" value="PAS"/>
</dbReference>
<dbReference type="PANTHER" id="PTHR44757">
    <property type="entry name" value="DIGUANYLATE CYCLASE DGCP"/>
    <property type="match status" value="1"/>
</dbReference>
<evidence type="ECO:0000259" key="1">
    <source>
        <dbReference type="PROSITE" id="PS50112"/>
    </source>
</evidence>
<evidence type="ECO:0000259" key="2">
    <source>
        <dbReference type="PROSITE" id="PS50113"/>
    </source>
</evidence>
<dbReference type="Gene3D" id="3.20.20.450">
    <property type="entry name" value="EAL domain"/>
    <property type="match status" value="1"/>
</dbReference>
<feature type="domain" description="PAS" evidence="1">
    <location>
        <begin position="394"/>
        <end position="464"/>
    </location>
</feature>
<organism evidence="4 5">
    <name type="scientific">Angustibacter luteus</name>
    <dbReference type="NCBI Taxonomy" id="658456"/>
    <lineage>
        <taxon>Bacteria</taxon>
        <taxon>Bacillati</taxon>
        <taxon>Actinomycetota</taxon>
        <taxon>Actinomycetes</taxon>
        <taxon>Kineosporiales</taxon>
        <taxon>Kineosporiaceae</taxon>
    </lineage>
</organism>
<dbReference type="InterPro" id="IPR001610">
    <property type="entry name" value="PAC"/>
</dbReference>
<dbReference type="SMART" id="SM00086">
    <property type="entry name" value="PAC"/>
    <property type="match status" value="2"/>
</dbReference>
<gene>
    <name evidence="4" type="ORF">ACFQDO_09480</name>
</gene>
<accession>A0ABW1JEW8</accession>
<dbReference type="NCBIfam" id="TIGR00229">
    <property type="entry name" value="sensory_box"/>
    <property type="match status" value="2"/>
</dbReference>
<dbReference type="Pfam" id="PF00989">
    <property type="entry name" value="PAS"/>
    <property type="match status" value="1"/>
</dbReference>
<dbReference type="InterPro" id="IPR013655">
    <property type="entry name" value="PAS_fold_3"/>
</dbReference>
<comment type="caution">
    <text evidence="4">The sequence shown here is derived from an EMBL/GenBank/DDBJ whole genome shotgun (WGS) entry which is preliminary data.</text>
</comment>
<dbReference type="SMART" id="SM00091">
    <property type="entry name" value="PAS"/>
    <property type="match status" value="2"/>
</dbReference>
<dbReference type="CDD" id="cd01948">
    <property type="entry name" value="EAL"/>
    <property type="match status" value="1"/>
</dbReference>
<proteinExistence type="predicted"/>
<keyword evidence="5" id="KW-1185">Reference proteome</keyword>
<protein>
    <submittedName>
        <fullName evidence="4">EAL domain-containing protein</fullName>
    </submittedName>
</protein>
<dbReference type="PROSITE" id="PS50883">
    <property type="entry name" value="EAL"/>
    <property type="match status" value="1"/>
</dbReference>
<feature type="domain" description="EAL" evidence="3">
    <location>
        <begin position="6"/>
        <end position="260"/>
    </location>
</feature>
<evidence type="ECO:0000313" key="5">
    <source>
        <dbReference type="Proteomes" id="UP001596189"/>
    </source>
</evidence>
<dbReference type="EMBL" id="JBHSRD010000003">
    <property type="protein sequence ID" value="MFC6007359.1"/>
    <property type="molecule type" value="Genomic_DNA"/>
</dbReference>
<feature type="domain" description="PAS" evidence="1">
    <location>
        <begin position="284"/>
        <end position="339"/>
    </location>
</feature>
<dbReference type="PROSITE" id="PS50113">
    <property type="entry name" value="PAC"/>
    <property type="match status" value="1"/>
</dbReference>
<sequence length="511" mass="55298">MGAQPTSEIEARLRRALSQRAIGLHYQPIVTLPSARPVAVEALARWSDQTLGDVPPDSFIPVAESSGLIHALGAHVLELACRATQAWSNGVRPQTRVSVNVSPLQLANDTFVWQVAAALEESGLDPRRLVLEITESAALGDMNEAAARLHALRSLGVRIALDDFGIGHSPLSLLRRLPIDIMKIDRSFVARVHENARDAVIVRLLIDTAHSLGLSVCGEGVETREQARQLVALGCDTAQGWFFGRPEPASSDLTAELHPPPGPLEHALDVRLPAPIQIGSEELVTIADPDATVLYASPGALAVLGYTPSEVIGTSAADHLHPDEAPEIMATREPEVGERASVRVHRARHRDGSYRWLNTRSQLVRDETGKPLQVVSTSRDVTPQVEAEHQLASLEATLRWAFDQSPIGLALSDFDGVILRSNTSFASMLGYSPDEVIGKTVADLTHPDDQLADTSNLIELLDDHARTQQVEKRYLHATGAPVPARVWASTLDDENGDPAYVVAHILPLEPP</sequence>
<dbReference type="PANTHER" id="PTHR44757:SF2">
    <property type="entry name" value="BIOFILM ARCHITECTURE MAINTENANCE PROTEIN MBAA"/>
    <property type="match status" value="1"/>
</dbReference>
<dbReference type="Proteomes" id="UP001596189">
    <property type="component" value="Unassembled WGS sequence"/>
</dbReference>
<dbReference type="CDD" id="cd00130">
    <property type="entry name" value="PAS"/>
    <property type="match status" value="2"/>
</dbReference>
<dbReference type="Gene3D" id="3.30.450.20">
    <property type="entry name" value="PAS domain"/>
    <property type="match status" value="2"/>
</dbReference>
<reference evidence="5" key="1">
    <citation type="journal article" date="2019" name="Int. J. Syst. Evol. Microbiol.">
        <title>The Global Catalogue of Microorganisms (GCM) 10K type strain sequencing project: providing services to taxonomists for standard genome sequencing and annotation.</title>
        <authorList>
            <consortium name="The Broad Institute Genomics Platform"/>
            <consortium name="The Broad Institute Genome Sequencing Center for Infectious Disease"/>
            <person name="Wu L."/>
            <person name="Ma J."/>
        </authorList>
    </citation>
    <scope>NUCLEOTIDE SEQUENCE [LARGE SCALE GENOMIC DNA]</scope>
    <source>
        <strain evidence="5">KACC 14249</strain>
    </source>
</reference>
<feature type="domain" description="PAC" evidence="2">
    <location>
        <begin position="338"/>
        <end position="393"/>
    </location>
</feature>
<dbReference type="SMART" id="SM00052">
    <property type="entry name" value="EAL"/>
    <property type="match status" value="1"/>
</dbReference>